<comment type="catalytic activity">
    <reaction evidence="1">
        <text>Endotype eliminative cleavage of L-alpha-rhamnopyranosyl-(1-&gt;4)-alpha-D-galactopyranosyluronic acid bonds of rhamnogalacturonan I domains in ramified hairy regions of pectin leaving L-rhamnopyranose at the reducing end and 4-deoxy-4,5-unsaturated D-galactopyranosyluronic acid at the non-reducing end.</text>
        <dbReference type="EC" id="4.2.2.23"/>
    </reaction>
</comment>
<feature type="domain" description="Rhamnogalacturonase B N-terminal" evidence="13">
    <location>
        <begin position="452"/>
        <end position="710"/>
    </location>
</feature>
<evidence type="ECO:0000259" key="15">
    <source>
        <dbReference type="Pfam" id="PF14686"/>
    </source>
</evidence>
<keyword evidence="5" id="KW-0964">Secreted</keyword>
<accession>A0A922NMI4</accession>
<evidence type="ECO:0000256" key="4">
    <source>
        <dbReference type="ARBA" id="ARBA00012437"/>
    </source>
</evidence>
<feature type="compositionally biased region" description="Polar residues" evidence="12">
    <location>
        <begin position="67"/>
        <end position="80"/>
    </location>
</feature>
<dbReference type="InterPro" id="IPR029413">
    <property type="entry name" value="RG-lyase_II"/>
</dbReference>
<evidence type="ECO:0000256" key="9">
    <source>
        <dbReference type="ARBA" id="ARBA00023277"/>
    </source>
</evidence>
<evidence type="ECO:0000256" key="12">
    <source>
        <dbReference type="SAM" id="MobiDB-lite"/>
    </source>
</evidence>
<feature type="domain" description="Rhamnogalacturonan lyase" evidence="15">
    <location>
        <begin position="717"/>
        <end position="788"/>
    </location>
</feature>
<proteinExistence type="inferred from homology"/>
<dbReference type="SUPFAM" id="SSF74650">
    <property type="entry name" value="Galactose mutarotase-like"/>
    <property type="match status" value="1"/>
</dbReference>
<evidence type="ECO:0000256" key="11">
    <source>
        <dbReference type="ARBA" id="ARBA00023326"/>
    </source>
</evidence>
<dbReference type="GO" id="GO:0045490">
    <property type="term" value="P:pectin catabolic process"/>
    <property type="evidence" value="ECO:0007669"/>
    <property type="project" value="TreeGrafter"/>
</dbReference>
<dbReference type="AlphaFoldDB" id="A0A922NMI4"/>
<evidence type="ECO:0000256" key="5">
    <source>
        <dbReference type="ARBA" id="ARBA00022525"/>
    </source>
</evidence>
<keyword evidence="17" id="KW-1185">Reference proteome</keyword>
<keyword evidence="7" id="KW-1015">Disulfide bond</keyword>
<evidence type="ECO:0000256" key="8">
    <source>
        <dbReference type="ARBA" id="ARBA00023239"/>
    </source>
</evidence>
<sequence length="978" mass="107391">MSRPQSMPDFTALMESSTSLFESSRSMEKRIHSRRQTSPERRATHGRTRPSISLAAGLMMNIDSPLATGSLSPRRTSSSRFVERKRPDMEDGESLFYAYALRSDYPSSPPYILTFASAAVCSQWWALVQTEYTSSSRPSPQFFVVKSEDMELIQDDAKFFHLRDKWFYTSQDSPTCPPIVLPLQHPTGIPAIAPPQPAEEKANTPALDSLAESLARLAQTVESNAEHVRALSVAQSTGLQAMQEINESNSIQIKAISESQIKLQALVDQNASHYIALSNKSFQSQEQSRQAQEQTCKSQQQTQDILQTTVAQLQTLSRNQAELSQTCQGLLHSIENISICVSQFTSNAISDTASSNSLCTTSSGPVGSPIRPGPRKLNRRVKGVWYEYDNMPAPSETSRRRVDSGSMLTPPKSPTMYKHSFLAVTGSRWLKMRFLATFTAFLLAPAAVFAAWGYTDDGKNYVIDTGANLVVKVSKTNADMTSIKYRGVEYNGQNGKNSHVESGLAPGTVTIKQYTSPANIIKVTMKVGTLVHTLIFRYGNPNVYIFMNKKDSSITVSRYILRIPGGIFKNNVNEDTDWVPDGAAAIESGDINGLNGQTWSKHYSGKKYGRTIDYDYVGYTNANVGMYLIRSDHEKASGGPFFRSLIRRGGSGGPDLYDIYHYNMGHTDIMRLGLQGPSVLHFTDNGAAPNNNLFARKADWGWLDSLEIDGWVPASRRGAVAGVGLANMKSGFQYVVGLKSAQAQYWTIATGAWRIDKVLPGDYTLTVYKGELEVHTSTVTITAGGTATRNTITCSDPADTAVIWRIGDWDGTPKGFLNFGDTPMKPTYMHPSDSRLAKWDAGNYIIGTSTASGFPGYMWKDINNDHLVYFRLTDAQLAKGAKIRIGVTEGMAGGRPSISVGSWSAPLQGDKGQGDTRSLTVGTYRGNNYIYEYNIPASAWVQSTREYQILKISVISGKTSTGYLSPGVSFDAIDMLGA</sequence>
<dbReference type="GO" id="GO:0005576">
    <property type="term" value="C:extracellular region"/>
    <property type="evidence" value="ECO:0007669"/>
    <property type="project" value="UniProtKB-SubCell"/>
</dbReference>
<dbReference type="PANTHER" id="PTHR36574">
    <property type="entry name" value="RHAMNOGALACTURONATE LYASE-RELATED"/>
    <property type="match status" value="1"/>
</dbReference>
<dbReference type="GO" id="GO:0102210">
    <property type="term" value="F:rhamnogalacturonan endolyase activity"/>
    <property type="evidence" value="ECO:0007669"/>
    <property type="project" value="UniProtKB-EC"/>
</dbReference>
<evidence type="ECO:0000256" key="2">
    <source>
        <dbReference type="ARBA" id="ARBA00004613"/>
    </source>
</evidence>
<dbReference type="SUPFAM" id="SSF49452">
    <property type="entry name" value="Starch-binding domain-like"/>
    <property type="match status" value="1"/>
</dbReference>
<dbReference type="Pfam" id="PF09284">
    <property type="entry name" value="RhgB_N"/>
    <property type="match status" value="1"/>
</dbReference>
<protein>
    <recommendedName>
        <fullName evidence="4">rhamnogalacturonan endolyase</fullName>
        <ecNumber evidence="4">4.2.2.23</ecNumber>
    </recommendedName>
</protein>
<evidence type="ECO:0000256" key="6">
    <source>
        <dbReference type="ARBA" id="ARBA00022729"/>
    </source>
</evidence>
<comment type="caution">
    <text evidence="16">The sequence shown here is derived from an EMBL/GenBank/DDBJ whole genome shotgun (WGS) entry which is preliminary data.</text>
</comment>
<evidence type="ECO:0000313" key="16">
    <source>
        <dbReference type="EMBL" id="KAI1518631.1"/>
    </source>
</evidence>
<dbReference type="Gene3D" id="2.70.98.10">
    <property type="match status" value="1"/>
</dbReference>
<evidence type="ECO:0000313" key="17">
    <source>
        <dbReference type="Proteomes" id="UP000249757"/>
    </source>
</evidence>
<dbReference type="GO" id="GO:0030246">
    <property type="term" value="F:carbohydrate binding"/>
    <property type="evidence" value="ECO:0007669"/>
    <property type="project" value="InterPro"/>
</dbReference>
<feature type="region of interest" description="Disordered" evidence="12">
    <location>
        <begin position="1"/>
        <end position="50"/>
    </location>
</feature>
<dbReference type="InterPro" id="IPR016590">
    <property type="entry name" value="Rhamnogalacturonase_B"/>
</dbReference>
<keyword evidence="10" id="KW-0961">Cell wall biogenesis/degradation</keyword>
<name>A0A922NMI4_9PLEO</name>
<feature type="compositionally biased region" description="Low complexity" evidence="12">
    <location>
        <begin position="15"/>
        <end position="24"/>
    </location>
</feature>
<comment type="similarity">
    <text evidence="3">Belongs to the polysaccharide lyase 4 family.</text>
</comment>
<dbReference type="InterPro" id="IPR029411">
    <property type="entry name" value="RG-lyase_III"/>
</dbReference>
<evidence type="ECO:0000256" key="10">
    <source>
        <dbReference type="ARBA" id="ARBA00023316"/>
    </source>
</evidence>
<dbReference type="PANTHER" id="PTHR36574:SF1">
    <property type="entry name" value="RHAMNOGALACTURONATE LYASE-RELATED"/>
    <property type="match status" value="1"/>
</dbReference>
<dbReference type="InterPro" id="IPR015364">
    <property type="entry name" value="RhgB_N"/>
</dbReference>
<dbReference type="Pfam" id="PF14683">
    <property type="entry name" value="CBM-like"/>
    <property type="match status" value="1"/>
</dbReference>
<dbReference type="GO" id="GO:0071555">
    <property type="term" value="P:cell wall organization"/>
    <property type="evidence" value="ECO:0007669"/>
    <property type="project" value="UniProtKB-KW"/>
</dbReference>
<comment type="subcellular location">
    <subcellularLocation>
        <location evidence="2">Secreted</location>
    </subcellularLocation>
</comment>
<dbReference type="InterPro" id="IPR014718">
    <property type="entry name" value="GH-type_carb-bd"/>
</dbReference>
<keyword evidence="9" id="KW-0119">Carbohydrate metabolism</keyword>
<gene>
    <name evidence="16" type="ORF">Ptr86124_001759</name>
</gene>
<dbReference type="CDD" id="cd10316">
    <property type="entry name" value="RGL4_M"/>
    <property type="match status" value="1"/>
</dbReference>
<dbReference type="EC" id="4.2.2.23" evidence="4"/>
<dbReference type="Pfam" id="PF14686">
    <property type="entry name" value="fn3_3"/>
    <property type="match status" value="1"/>
</dbReference>
<evidence type="ECO:0000256" key="1">
    <source>
        <dbReference type="ARBA" id="ARBA00001324"/>
    </source>
</evidence>
<feature type="region of interest" description="Disordered" evidence="12">
    <location>
        <begin position="65"/>
        <end position="85"/>
    </location>
</feature>
<evidence type="ECO:0000256" key="3">
    <source>
        <dbReference type="ARBA" id="ARBA00010418"/>
    </source>
</evidence>
<evidence type="ECO:0000259" key="14">
    <source>
        <dbReference type="Pfam" id="PF14683"/>
    </source>
</evidence>
<keyword evidence="8 16" id="KW-0456">Lyase</keyword>
<dbReference type="SUPFAM" id="SSF49785">
    <property type="entry name" value="Galactose-binding domain-like"/>
    <property type="match status" value="1"/>
</dbReference>
<dbReference type="Proteomes" id="UP000249757">
    <property type="component" value="Unassembled WGS sequence"/>
</dbReference>
<dbReference type="EMBL" id="NRDI02000002">
    <property type="protein sequence ID" value="KAI1518631.1"/>
    <property type="molecule type" value="Genomic_DNA"/>
</dbReference>
<dbReference type="InterPro" id="IPR013784">
    <property type="entry name" value="Carb-bd-like_fold"/>
</dbReference>
<dbReference type="CDD" id="cd10317">
    <property type="entry name" value="RGL4_C"/>
    <property type="match status" value="1"/>
</dbReference>
<feature type="domain" description="Rhamnogalacturonan lyase" evidence="14">
    <location>
        <begin position="803"/>
        <end position="975"/>
    </location>
</feature>
<reference evidence="17" key="1">
    <citation type="journal article" date="2022" name="Microb. Genom.">
        <title>A global pangenome for the wheat fungal pathogen Pyrenophora tritici-repentis and prediction of effector protein structural homology.</title>
        <authorList>
            <person name="Moolhuijzen P.M."/>
            <person name="See P.T."/>
            <person name="Shi G."/>
            <person name="Powell H.R."/>
            <person name="Cockram J."/>
            <person name="Jorgensen L.N."/>
            <person name="Benslimane H."/>
            <person name="Strelkov S.E."/>
            <person name="Turner J."/>
            <person name="Liu Z."/>
            <person name="Moffat C.S."/>
        </authorList>
    </citation>
    <scope>NUCLEOTIDE SEQUENCE [LARGE SCALE GENOMIC DNA]</scope>
</reference>
<dbReference type="Gene3D" id="2.60.120.260">
    <property type="entry name" value="Galactose-binding domain-like"/>
    <property type="match status" value="1"/>
</dbReference>
<organism evidence="16 17">
    <name type="scientific">Pyrenophora tritici-repentis</name>
    <dbReference type="NCBI Taxonomy" id="45151"/>
    <lineage>
        <taxon>Eukaryota</taxon>
        <taxon>Fungi</taxon>
        <taxon>Dikarya</taxon>
        <taxon>Ascomycota</taxon>
        <taxon>Pezizomycotina</taxon>
        <taxon>Dothideomycetes</taxon>
        <taxon>Pleosporomycetidae</taxon>
        <taxon>Pleosporales</taxon>
        <taxon>Pleosporineae</taxon>
        <taxon>Pleosporaceae</taxon>
        <taxon>Pyrenophora</taxon>
    </lineage>
</organism>
<dbReference type="InterPro" id="IPR011013">
    <property type="entry name" value="Gal_mutarotase_sf_dom"/>
</dbReference>
<evidence type="ECO:0000256" key="7">
    <source>
        <dbReference type="ARBA" id="ARBA00023157"/>
    </source>
</evidence>
<evidence type="ECO:0000259" key="13">
    <source>
        <dbReference type="Pfam" id="PF09284"/>
    </source>
</evidence>
<dbReference type="Gene3D" id="2.60.40.1120">
    <property type="entry name" value="Carboxypeptidase-like, regulatory domain"/>
    <property type="match status" value="1"/>
</dbReference>
<keyword evidence="6" id="KW-0732">Signal</keyword>
<keyword evidence="11" id="KW-0624">Polysaccharide degradation</keyword>
<dbReference type="InterPro" id="IPR008979">
    <property type="entry name" value="Galactose-bd-like_sf"/>
</dbReference>